<dbReference type="RefSeq" id="WP_353649467.1">
    <property type="nucleotide sequence ID" value="NZ_CP159218.1"/>
</dbReference>
<dbReference type="InterPro" id="IPR007061">
    <property type="entry name" value="MST-like"/>
</dbReference>
<evidence type="ECO:0000313" key="1">
    <source>
        <dbReference type="EMBL" id="XCG63852.1"/>
    </source>
</evidence>
<name>A0AAU8DQC7_9ACTN</name>
<dbReference type="InterPro" id="IPR034660">
    <property type="entry name" value="DinB/YfiT-like"/>
</dbReference>
<sequence>MTEMELLLAVLRGQRQHVLAAVEGLSEDDGRRAMLQSGWDVRGLLQHLARDDESFWIAAVVAGDPVAIEQVGMPGWAVDTDRTLSEVVTEYRAMCERTDVALAASDLDAPPAWWPDFFGEWRMNTVREIVLHHITETACHAGHLDAVRELMDGRQWMVIDCTGQQLHPMSTPTSTRSWSIHRPAARCTLRCWRHGAPDTCYPD</sequence>
<protein>
    <submittedName>
        <fullName evidence="1">DUF664 domain-containing protein</fullName>
    </submittedName>
</protein>
<gene>
    <name evidence="1" type="ORF">ABLG96_00410</name>
</gene>
<accession>A0AAU8DQC7</accession>
<proteinExistence type="predicted"/>
<organism evidence="1">
    <name type="scientific">Nakamurella sp. A5-74</name>
    <dbReference type="NCBI Taxonomy" id="3158264"/>
    <lineage>
        <taxon>Bacteria</taxon>
        <taxon>Bacillati</taxon>
        <taxon>Actinomycetota</taxon>
        <taxon>Actinomycetes</taxon>
        <taxon>Nakamurellales</taxon>
        <taxon>Nakamurellaceae</taxon>
        <taxon>Nakamurella</taxon>
    </lineage>
</organism>
<dbReference type="AlphaFoldDB" id="A0AAU8DQC7"/>
<dbReference type="SUPFAM" id="SSF109854">
    <property type="entry name" value="DinB/YfiT-like putative metalloenzymes"/>
    <property type="match status" value="1"/>
</dbReference>
<reference evidence="1" key="1">
    <citation type="submission" date="2024-05" db="EMBL/GenBank/DDBJ databases">
        <authorList>
            <person name="Cai S.Y."/>
            <person name="Jin L.M."/>
            <person name="Li H.R."/>
        </authorList>
    </citation>
    <scope>NUCLEOTIDE SEQUENCE</scope>
    <source>
        <strain evidence="1">A5-74</strain>
    </source>
</reference>
<dbReference type="Pfam" id="PF04978">
    <property type="entry name" value="MST"/>
    <property type="match status" value="1"/>
</dbReference>
<dbReference type="Gene3D" id="1.20.120.450">
    <property type="entry name" value="dinb family like domain"/>
    <property type="match status" value="1"/>
</dbReference>
<dbReference type="EMBL" id="CP159218">
    <property type="protein sequence ID" value="XCG63852.1"/>
    <property type="molecule type" value="Genomic_DNA"/>
</dbReference>